<dbReference type="Proteomes" id="UP000016924">
    <property type="component" value="Unassembled WGS sequence"/>
</dbReference>
<reference evidence="10" key="1">
    <citation type="submission" date="2012-06" db="EMBL/GenBank/DDBJ databases">
        <title>The genome sequence of Coniosporium apollinis CBS 100218.</title>
        <authorList>
            <consortium name="The Broad Institute Genome Sequencing Platform"/>
            <person name="Cuomo C."/>
            <person name="Gorbushina A."/>
            <person name="Noack S."/>
            <person name="Walker B."/>
            <person name="Young S.K."/>
            <person name="Zeng Q."/>
            <person name="Gargeya S."/>
            <person name="Fitzgerald M."/>
            <person name="Haas B."/>
            <person name="Abouelleil A."/>
            <person name="Alvarado L."/>
            <person name="Arachchi H.M."/>
            <person name="Berlin A.M."/>
            <person name="Chapman S.B."/>
            <person name="Goldberg J."/>
            <person name="Griggs A."/>
            <person name="Gujja S."/>
            <person name="Hansen M."/>
            <person name="Howarth C."/>
            <person name="Imamovic A."/>
            <person name="Larimer J."/>
            <person name="McCowan C."/>
            <person name="Montmayeur A."/>
            <person name="Murphy C."/>
            <person name="Neiman D."/>
            <person name="Pearson M."/>
            <person name="Priest M."/>
            <person name="Roberts A."/>
            <person name="Saif S."/>
            <person name="Shea T."/>
            <person name="Sisk P."/>
            <person name="Sykes S."/>
            <person name="Wortman J."/>
            <person name="Nusbaum C."/>
            <person name="Birren B."/>
        </authorList>
    </citation>
    <scope>NUCLEOTIDE SEQUENCE [LARGE SCALE GENOMIC DNA]</scope>
    <source>
        <strain evidence="10">CBS 100218</strain>
    </source>
</reference>
<dbReference type="GeneID" id="19898879"/>
<evidence type="ECO:0000313" key="9">
    <source>
        <dbReference type="EMBL" id="EON62347.1"/>
    </source>
</evidence>
<dbReference type="GO" id="GO:0070979">
    <property type="term" value="P:protein K11-linked ubiquitination"/>
    <property type="evidence" value="ECO:0007669"/>
    <property type="project" value="TreeGrafter"/>
</dbReference>
<dbReference type="GO" id="GO:0031145">
    <property type="term" value="P:anaphase-promoting complex-dependent catabolic process"/>
    <property type="evidence" value="ECO:0007669"/>
    <property type="project" value="InterPro"/>
</dbReference>
<dbReference type="AlphaFoldDB" id="R7YK92"/>
<dbReference type="OMA" id="PPALPFM"/>
<proteinExistence type="predicted"/>
<dbReference type="InterPro" id="IPR024789">
    <property type="entry name" value="APC4"/>
</dbReference>
<feature type="domain" description="Anaphase-promoting complex subunit 4 long" evidence="8">
    <location>
        <begin position="422"/>
        <end position="525"/>
    </location>
</feature>
<organism evidence="9 10">
    <name type="scientific">Coniosporium apollinis (strain CBS 100218)</name>
    <name type="common">Rock-inhabiting black yeast</name>
    <dbReference type="NCBI Taxonomy" id="1168221"/>
    <lineage>
        <taxon>Eukaryota</taxon>
        <taxon>Fungi</taxon>
        <taxon>Dikarya</taxon>
        <taxon>Ascomycota</taxon>
        <taxon>Pezizomycotina</taxon>
        <taxon>Dothideomycetes</taxon>
        <taxon>Dothideomycetes incertae sedis</taxon>
        <taxon>Coniosporium</taxon>
    </lineage>
</organism>
<keyword evidence="3" id="KW-0498">Mitosis</keyword>
<feature type="domain" description="Anaphase-promoting complex subunit 4-like WD40" evidence="7">
    <location>
        <begin position="26"/>
        <end position="127"/>
    </location>
</feature>
<feature type="region of interest" description="Disordered" evidence="6">
    <location>
        <begin position="856"/>
        <end position="875"/>
    </location>
</feature>
<evidence type="ECO:0000256" key="1">
    <source>
        <dbReference type="ARBA" id="ARBA00016067"/>
    </source>
</evidence>
<evidence type="ECO:0000259" key="7">
    <source>
        <dbReference type="Pfam" id="PF12894"/>
    </source>
</evidence>
<dbReference type="GO" id="GO:0051301">
    <property type="term" value="P:cell division"/>
    <property type="evidence" value="ECO:0007669"/>
    <property type="project" value="UniProtKB-KW"/>
</dbReference>
<dbReference type="OrthoDB" id="2110451at2759"/>
<dbReference type="InterPro" id="IPR024977">
    <property type="entry name" value="Apc4-like_WD40_dom"/>
</dbReference>
<sequence length="875" mass="95938">MEPSKAPALLLHAETILPQSIHPHLLAYCPTMDLIAVVTKEEQLDVYRLSGQRAFGLKRKGQSTVDSICWKFNGQYIAVAWNDGTVDVLSSESGKAIRHGVQEMLSGTSAGASIHSKKISCLGWGVNFIDVQAVKARTNGSTTAASGVHRQHMTVEAWGDTEKEDVTLDDFLDRQPDLEKLGITPDLPKQLALMDVESVLPKLPMIPPPPLSGARVPMTVKGPAEVFTSQASIDALLHSRHLRDHNAVDVLMLCYEDGTVSPMMYDYLAIGGVGLPAEWNLFDCRPLQHASHPFACSHQMLMEVSKSTLAGEAASSAASHRQRQQAPGAYDGASMSSTSHAAKCLALVPLTLGFIQSAGIYLDLIASKTAHLQNLLRYVDECLRCLSAYWLHSQDLPSRFMSNINETLAEKDEGDLVTNLYHGHKRWDHIVSAGYTLVIQLVLENLLPALDGCNMAISRLRGLATYHADSPSLNLNVSPQNLTTLLETIKCLQLLCHNVLIYAGEERRQFKAFSKWLRHEIDVQATTSEPSPEEEEKDPGIDYAALLRYIDGGLTRSKLGPFLGRLGSGSEGQTEELGYEVVGKAAEMHKEETVAENEALNVRSVYDGLQRQASGVFRQVTAWQMSGCRIGGGLFLEEDEISASDVRMVHEGPVSQEDVTTFAALIPSTQKTQSKLPNLLDLTASSSPRQVRLHYILHASNISDTSTSIRSTEALVLQLPEGGEIRDLKFADDDALLALFSTKESTLLLSLPYRPTSPTNPMAPLYAPRHQRPITPSAPAAFALPEGAADDVKLRPVWHLEGEELKGFVRHVFRSDEGFVPVRLEVNGRRERRVVLVCEAEGRRWRVYDLDHGEGEESIVEEGAGGDGDGDEEMG</sequence>
<dbReference type="eggNOG" id="KOG4640">
    <property type="taxonomic scope" value="Eukaryota"/>
</dbReference>
<dbReference type="RefSeq" id="XP_007777664.1">
    <property type="nucleotide sequence ID" value="XM_007779474.1"/>
</dbReference>
<keyword evidence="10" id="KW-1185">Reference proteome</keyword>
<dbReference type="InterPro" id="IPR024790">
    <property type="entry name" value="APC4_long_dom"/>
</dbReference>
<name>R7YK92_CONA1</name>
<dbReference type="PANTHER" id="PTHR13260:SF0">
    <property type="entry name" value="ANAPHASE-PROMOTING COMPLEX SUBUNIT 4"/>
    <property type="match status" value="1"/>
</dbReference>
<dbReference type="GO" id="GO:0005680">
    <property type="term" value="C:anaphase-promoting complex"/>
    <property type="evidence" value="ECO:0007669"/>
    <property type="project" value="InterPro"/>
</dbReference>
<dbReference type="Pfam" id="PF12894">
    <property type="entry name" value="ANAPC4_WD40"/>
    <property type="match status" value="1"/>
</dbReference>
<evidence type="ECO:0000313" key="10">
    <source>
        <dbReference type="Proteomes" id="UP000016924"/>
    </source>
</evidence>
<dbReference type="Pfam" id="PF12896">
    <property type="entry name" value="ANAPC4"/>
    <property type="match status" value="1"/>
</dbReference>
<evidence type="ECO:0000256" key="6">
    <source>
        <dbReference type="SAM" id="MobiDB-lite"/>
    </source>
</evidence>
<dbReference type="InterPro" id="IPR015943">
    <property type="entry name" value="WD40/YVTN_repeat-like_dom_sf"/>
</dbReference>
<dbReference type="SUPFAM" id="SSF117289">
    <property type="entry name" value="Nucleoporin domain"/>
    <property type="match status" value="1"/>
</dbReference>
<gene>
    <name evidence="9" type="ORF">W97_01568</name>
</gene>
<keyword evidence="5" id="KW-0131">Cell cycle</keyword>
<feature type="region of interest" description="Disordered" evidence="6">
    <location>
        <begin position="313"/>
        <end position="332"/>
    </location>
</feature>
<dbReference type="Gene3D" id="2.130.10.10">
    <property type="entry name" value="YVTN repeat-like/Quinoprotein amine dehydrogenase"/>
    <property type="match status" value="1"/>
</dbReference>
<evidence type="ECO:0000256" key="4">
    <source>
        <dbReference type="ARBA" id="ARBA00022786"/>
    </source>
</evidence>
<protein>
    <recommendedName>
        <fullName evidence="1">Anaphase-promoting complex subunit 4</fullName>
    </recommendedName>
</protein>
<evidence type="ECO:0000256" key="3">
    <source>
        <dbReference type="ARBA" id="ARBA00022776"/>
    </source>
</evidence>
<keyword evidence="4" id="KW-0833">Ubl conjugation pathway</keyword>
<keyword evidence="2" id="KW-0132">Cell division</keyword>
<accession>R7YK92</accession>
<dbReference type="HOGENOM" id="CLU_011501_0_0_1"/>
<evidence type="ECO:0000259" key="8">
    <source>
        <dbReference type="Pfam" id="PF12896"/>
    </source>
</evidence>
<dbReference type="EMBL" id="JH767558">
    <property type="protein sequence ID" value="EON62347.1"/>
    <property type="molecule type" value="Genomic_DNA"/>
</dbReference>
<evidence type="ECO:0000256" key="2">
    <source>
        <dbReference type="ARBA" id="ARBA00022618"/>
    </source>
</evidence>
<dbReference type="STRING" id="1168221.R7YK92"/>
<dbReference type="PANTHER" id="PTHR13260">
    <property type="entry name" value="ANAPHASE PROMOTING COMPLEX SUBUNIT 4 APC4"/>
    <property type="match status" value="1"/>
</dbReference>
<evidence type="ECO:0000256" key="5">
    <source>
        <dbReference type="ARBA" id="ARBA00023306"/>
    </source>
</evidence>
<dbReference type="GO" id="GO:0034399">
    <property type="term" value="C:nuclear periphery"/>
    <property type="evidence" value="ECO:0007669"/>
    <property type="project" value="TreeGrafter"/>
</dbReference>